<gene>
    <name evidence="2" type="ORF">GCM10010361_73710</name>
</gene>
<comment type="caution">
    <text evidence="2">The sequence shown here is derived from an EMBL/GenBank/DDBJ whole genome shotgun (WGS) entry which is preliminary data.</text>
</comment>
<accession>A0ABP3LDE1</accession>
<evidence type="ECO:0000256" key="1">
    <source>
        <dbReference type="SAM" id="MobiDB-lite"/>
    </source>
</evidence>
<evidence type="ECO:0000313" key="2">
    <source>
        <dbReference type="EMBL" id="GAA0497417.1"/>
    </source>
</evidence>
<proteinExistence type="predicted"/>
<keyword evidence="3" id="KW-1185">Reference proteome</keyword>
<feature type="region of interest" description="Disordered" evidence="1">
    <location>
        <begin position="1"/>
        <end position="39"/>
    </location>
</feature>
<dbReference type="Proteomes" id="UP001500909">
    <property type="component" value="Unassembled WGS sequence"/>
</dbReference>
<dbReference type="EMBL" id="BAAABY010000058">
    <property type="protein sequence ID" value="GAA0497417.1"/>
    <property type="molecule type" value="Genomic_DNA"/>
</dbReference>
<evidence type="ECO:0000313" key="3">
    <source>
        <dbReference type="Proteomes" id="UP001500909"/>
    </source>
</evidence>
<protein>
    <submittedName>
        <fullName evidence="2">Uncharacterized protein</fullName>
    </submittedName>
</protein>
<sequence length="175" mass="18313">MTKDACGGRPVQPPARGATPGPAESRPTGVGPGAPRVRSLDMSIPDELLVDIAARVESEQSNQMSLTVVVRGAVVTGRLAPEKVWRQRVAEVLEESERLGPFAALFSTDAQGPAGRTGPANGAAPDGVPTPTHLHFHLARILQGSVGIPETGGMYRVAIKDVGAWTVGDFSYSDH</sequence>
<organism evidence="2 3">
    <name type="scientific">Streptomyces olivaceiscleroticus</name>
    <dbReference type="NCBI Taxonomy" id="68245"/>
    <lineage>
        <taxon>Bacteria</taxon>
        <taxon>Bacillati</taxon>
        <taxon>Actinomycetota</taxon>
        <taxon>Actinomycetes</taxon>
        <taxon>Kitasatosporales</taxon>
        <taxon>Streptomycetaceae</taxon>
        <taxon>Streptomyces</taxon>
    </lineage>
</organism>
<name>A0ABP3LDE1_9ACTN</name>
<reference evidence="3" key="1">
    <citation type="journal article" date="2019" name="Int. J. Syst. Evol. Microbiol.">
        <title>The Global Catalogue of Microorganisms (GCM) 10K type strain sequencing project: providing services to taxonomists for standard genome sequencing and annotation.</title>
        <authorList>
            <consortium name="The Broad Institute Genomics Platform"/>
            <consortium name="The Broad Institute Genome Sequencing Center for Infectious Disease"/>
            <person name="Wu L."/>
            <person name="Ma J."/>
        </authorList>
    </citation>
    <scope>NUCLEOTIDE SEQUENCE [LARGE SCALE GENOMIC DNA]</scope>
    <source>
        <strain evidence="3">JCM 4805</strain>
    </source>
</reference>